<feature type="transmembrane region" description="Helical" evidence="11">
    <location>
        <begin position="71"/>
        <end position="96"/>
    </location>
</feature>
<evidence type="ECO:0000256" key="9">
    <source>
        <dbReference type="ARBA" id="ARBA00025439"/>
    </source>
</evidence>
<proteinExistence type="predicted"/>
<comment type="function">
    <text evidence="9">Part of the ABC transporter complex LsrABCD involved in autoinducer 2 (AI-2) import. Probably responsible for the translocation of the substrate across the membrane.</text>
</comment>
<feature type="transmembrane region" description="Helical" evidence="11">
    <location>
        <begin position="212"/>
        <end position="235"/>
    </location>
</feature>
<evidence type="ECO:0000256" key="2">
    <source>
        <dbReference type="ARBA" id="ARBA00011262"/>
    </source>
</evidence>
<comment type="caution">
    <text evidence="12">The sequence shown here is derived from an EMBL/GenBank/DDBJ whole genome shotgun (WGS) entry which is preliminary data.</text>
</comment>
<dbReference type="PANTHER" id="PTHR32196:SF71">
    <property type="entry name" value="AUTOINDUCER 2 IMPORT SYSTEM PERMEASE PROTEIN LSRD"/>
    <property type="match status" value="1"/>
</dbReference>
<feature type="transmembrane region" description="Helical" evidence="11">
    <location>
        <begin position="173"/>
        <end position="200"/>
    </location>
</feature>
<comment type="subunit">
    <text evidence="2">The complex is composed of two ATP-binding proteins (LsrA), two transmembrane proteins (LsrC and LsrD) and a solute-binding protein (LsrB).</text>
</comment>
<keyword evidence="5" id="KW-0997">Cell inner membrane</keyword>
<comment type="subcellular location">
    <subcellularLocation>
        <location evidence="1">Cell membrane</location>
        <topology evidence="1">Multi-pass membrane protein</topology>
    </subcellularLocation>
</comment>
<keyword evidence="8 11" id="KW-0472">Membrane</keyword>
<organism evidence="12 13">
    <name type="scientific">Lichenifustis flavocetrariae</name>
    <dbReference type="NCBI Taxonomy" id="2949735"/>
    <lineage>
        <taxon>Bacteria</taxon>
        <taxon>Pseudomonadati</taxon>
        <taxon>Pseudomonadota</taxon>
        <taxon>Alphaproteobacteria</taxon>
        <taxon>Hyphomicrobiales</taxon>
        <taxon>Lichenihabitantaceae</taxon>
        <taxon>Lichenifustis</taxon>
    </lineage>
</organism>
<evidence type="ECO:0000256" key="6">
    <source>
        <dbReference type="ARBA" id="ARBA00022692"/>
    </source>
</evidence>
<keyword evidence="3" id="KW-0813">Transport</keyword>
<reference evidence="12" key="1">
    <citation type="submission" date="2022-05" db="EMBL/GenBank/DDBJ databases">
        <authorList>
            <person name="Pankratov T."/>
        </authorList>
    </citation>
    <scope>NUCLEOTIDE SEQUENCE</scope>
    <source>
        <strain evidence="12">BP6-180914</strain>
    </source>
</reference>
<keyword evidence="13" id="KW-1185">Reference proteome</keyword>
<dbReference type="PANTHER" id="PTHR32196">
    <property type="entry name" value="ABC TRANSPORTER PERMEASE PROTEIN YPHD-RELATED-RELATED"/>
    <property type="match status" value="1"/>
</dbReference>
<gene>
    <name evidence="12" type="ORF">M8523_23330</name>
</gene>
<evidence type="ECO:0000256" key="7">
    <source>
        <dbReference type="ARBA" id="ARBA00022989"/>
    </source>
</evidence>
<evidence type="ECO:0000256" key="1">
    <source>
        <dbReference type="ARBA" id="ARBA00004651"/>
    </source>
</evidence>
<dbReference type="Proteomes" id="UP001165667">
    <property type="component" value="Unassembled WGS sequence"/>
</dbReference>
<evidence type="ECO:0000256" key="11">
    <source>
        <dbReference type="SAM" id="Phobius"/>
    </source>
</evidence>
<evidence type="ECO:0000256" key="3">
    <source>
        <dbReference type="ARBA" id="ARBA00022448"/>
    </source>
</evidence>
<evidence type="ECO:0000256" key="5">
    <source>
        <dbReference type="ARBA" id="ARBA00022519"/>
    </source>
</evidence>
<dbReference type="InterPro" id="IPR001851">
    <property type="entry name" value="ABC_transp_permease"/>
</dbReference>
<dbReference type="CDD" id="cd06579">
    <property type="entry name" value="TM_PBP1_transp_AraH_like"/>
    <property type="match status" value="1"/>
</dbReference>
<dbReference type="Pfam" id="PF02653">
    <property type="entry name" value="BPD_transp_2"/>
    <property type="match status" value="1"/>
</dbReference>
<feature type="transmembrane region" description="Helical" evidence="11">
    <location>
        <begin position="133"/>
        <end position="153"/>
    </location>
</feature>
<feature type="transmembrane region" description="Helical" evidence="11">
    <location>
        <begin position="26"/>
        <end position="50"/>
    </location>
</feature>
<evidence type="ECO:0000256" key="4">
    <source>
        <dbReference type="ARBA" id="ARBA00022475"/>
    </source>
</evidence>
<evidence type="ECO:0000313" key="12">
    <source>
        <dbReference type="EMBL" id="MCW6510941.1"/>
    </source>
</evidence>
<dbReference type="GO" id="GO:0005886">
    <property type="term" value="C:plasma membrane"/>
    <property type="evidence" value="ECO:0007669"/>
    <property type="project" value="UniProtKB-SubCell"/>
</dbReference>
<keyword evidence="7 11" id="KW-1133">Transmembrane helix</keyword>
<feature type="transmembrane region" description="Helical" evidence="11">
    <location>
        <begin position="275"/>
        <end position="295"/>
    </location>
</feature>
<keyword evidence="4" id="KW-1003">Cell membrane</keyword>
<dbReference type="EMBL" id="JAMOIM010000019">
    <property type="protein sequence ID" value="MCW6510941.1"/>
    <property type="molecule type" value="Genomic_DNA"/>
</dbReference>
<evidence type="ECO:0000256" key="10">
    <source>
        <dbReference type="ARBA" id="ARBA00039381"/>
    </source>
</evidence>
<protein>
    <recommendedName>
        <fullName evidence="10">Autoinducer 2 import system permease protein LsrD</fullName>
    </recommendedName>
</protein>
<evidence type="ECO:0000256" key="8">
    <source>
        <dbReference type="ARBA" id="ARBA00023136"/>
    </source>
</evidence>
<keyword evidence="6 11" id="KW-0812">Transmembrane</keyword>
<accession>A0AA41YYI8</accession>
<dbReference type="GO" id="GO:0022857">
    <property type="term" value="F:transmembrane transporter activity"/>
    <property type="evidence" value="ECO:0007669"/>
    <property type="project" value="InterPro"/>
</dbReference>
<feature type="transmembrane region" description="Helical" evidence="11">
    <location>
        <begin position="102"/>
        <end position="121"/>
    </location>
</feature>
<sequence>MSTMSASAVAHRGLYRAVQLRRNKGIGGLTIVVLLFLAAYAVLFPGLLTFEGFAKFSQTWLPLALTAMAQAMLMLAGGISLSVGATVSLGAVVAATTMGTPLGVAGGLGAVVLVGLVVGAITGAITVRLRLPAIIVTLAGSFIIGGVALLILPRPGGSVPTTVSDLLAGTSPVAFGLLLATIALWKLYAATPLGLGLYAAGENPVGAYRSGVAVDTVLIAAYAISGALTALAGFFVAAQTGSGDPVIGSAFTLNSIAAAVLGGVGFGGGQGTMRGAFLGSLLLTVMINVMFFLGLPPVAQYIAQGLIIVGAVALPEIAKRRAHRAGRVQS</sequence>
<name>A0AA41YYI8_9HYPH</name>
<feature type="transmembrane region" description="Helical" evidence="11">
    <location>
        <begin position="247"/>
        <end position="268"/>
    </location>
</feature>
<dbReference type="AlphaFoldDB" id="A0AA41YYI8"/>
<dbReference type="RefSeq" id="WP_282587312.1">
    <property type="nucleotide sequence ID" value="NZ_JAMOIM010000019.1"/>
</dbReference>
<evidence type="ECO:0000313" key="13">
    <source>
        <dbReference type="Proteomes" id="UP001165667"/>
    </source>
</evidence>